<dbReference type="AlphaFoldDB" id="A0A3A4KFA2"/>
<keyword evidence="2" id="KW-1185">Reference proteome</keyword>
<dbReference type="Proteomes" id="UP000266677">
    <property type="component" value="Unassembled WGS sequence"/>
</dbReference>
<dbReference type="EMBL" id="QZFU01000024">
    <property type="protein sequence ID" value="RJO72978.1"/>
    <property type="molecule type" value="Genomic_DNA"/>
</dbReference>
<gene>
    <name evidence="1" type="ORF">D5S18_22140</name>
</gene>
<reference evidence="1 2" key="1">
    <citation type="submission" date="2018-09" db="EMBL/GenBank/DDBJ databases">
        <title>YIM PH21274 draft genome.</title>
        <authorList>
            <person name="Miao C."/>
        </authorList>
    </citation>
    <scope>NUCLEOTIDE SEQUENCE [LARGE SCALE GENOMIC DNA]</scope>
    <source>
        <strain evidence="1 2">YIM PH 21724</strain>
    </source>
</reference>
<name>A0A3A4KFA2_9NOCA</name>
<protein>
    <submittedName>
        <fullName evidence="1">Uncharacterized protein</fullName>
    </submittedName>
</protein>
<organism evidence="1 2">
    <name type="scientific">Nocardia panacis</name>
    <dbReference type="NCBI Taxonomy" id="2340916"/>
    <lineage>
        <taxon>Bacteria</taxon>
        <taxon>Bacillati</taxon>
        <taxon>Actinomycetota</taxon>
        <taxon>Actinomycetes</taxon>
        <taxon>Mycobacteriales</taxon>
        <taxon>Nocardiaceae</taxon>
        <taxon>Nocardia</taxon>
    </lineage>
</organism>
<evidence type="ECO:0000313" key="1">
    <source>
        <dbReference type="EMBL" id="RJO72978.1"/>
    </source>
</evidence>
<evidence type="ECO:0000313" key="2">
    <source>
        <dbReference type="Proteomes" id="UP000266677"/>
    </source>
</evidence>
<comment type="caution">
    <text evidence="1">The sequence shown here is derived from an EMBL/GenBank/DDBJ whole genome shotgun (WGS) entry which is preliminary data.</text>
</comment>
<sequence length="85" mass="9286">MPESAENPTLTFQLVRDRDITGYSGTGIVADGCVFPDGTTVVRWRGSKQSTVVWSRLEDAMEVHGHGGATRIVWSDAQETPAHRS</sequence>
<proteinExistence type="predicted"/>
<accession>A0A3A4KFA2</accession>